<dbReference type="EMBL" id="JACAZI010000001">
    <property type="protein sequence ID" value="KAF7371919.1"/>
    <property type="molecule type" value="Genomic_DNA"/>
</dbReference>
<gene>
    <name evidence="3" type="ORF">MVEN_00049600</name>
</gene>
<evidence type="ECO:0000313" key="3">
    <source>
        <dbReference type="EMBL" id="KAF7371919.1"/>
    </source>
</evidence>
<proteinExistence type="predicted"/>
<feature type="domain" description="LysM" evidence="2">
    <location>
        <begin position="74"/>
        <end position="120"/>
    </location>
</feature>
<accession>A0A8H7DDX4</accession>
<dbReference type="PROSITE" id="PS51782">
    <property type="entry name" value="LYSM"/>
    <property type="match status" value="1"/>
</dbReference>
<dbReference type="Proteomes" id="UP000620124">
    <property type="component" value="Unassembled WGS sequence"/>
</dbReference>
<dbReference type="InterPro" id="IPR018392">
    <property type="entry name" value="LysM"/>
</dbReference>
<keyword evidence="4" id="KW-1185">Reference proteome</keyword>
<organism evidence="3 4">
    <name type="scientific">Mycena venus</name>
    <dbReference type="NCBI Taxonomy" id="2733690"/>
    <lineage>
        <taxon>Eukaryota</taxon>
        <taxon>Fungi</taxon>
        <taxon>Dikarya</taxon>
        <taxon>Basidiomycota</taxon>
        <taxon>Agaricomycotina</taxon>
        <taxon>Agaricomycetes</taxon>
        <taxon>Agaricomycetidae</taxon>
        <taxon>Agaricales</taxon>
        <taxon>Marasmiineae</taxon>
        <taxon>Mycenaceae</taxon>
        <taxon>Mycena</taxon>
    </lineage>
</organism>
<protein>
    <recommendedName>
        <fullName evidence="2">LysM domain-containing protein</fullName>
    </recommendedName>
</protein>
<reference evidence="3" key="1">
    <citation type="submission" date="2020-05" db="EMBL/GenBank/DDBJ databases">
        <title>Mycena genomes resolve the evolution of fungal bioluminescence.</title>
        <authorList>
            <person name="Tsai I.J."/>
        </authorList>
    </citation>
    <scope>NUCLEOTIDE SEQUENCE</scope>
    <source>
        <strain evidence="3">CCC161011</strain>
    </source>
</reference>
<dbReference type="Pfam" id="PF01476">
    <property type="entry name" value="LysM"/>
    <property type="match status" value="1"/>
</dbReference>
<dbReference type="InterPro" id="IPR036779">
    <property type="entry name" value="LysM_dom_sf"/>
</dbReference>
<dbReference type="SUPFAM" id="SSF54106">
    <property type="entry name" value="LysM domain"/>
    <property type="match status" value="1"/>
</dbReference>
<sequence>MALAGPSRHLYLLASTVYIFRCFSGPAMAAVVRKSEIIYSGRCNATNPSPGHVCGNWGTAELPQGANKTNGCDLFYTAQENDTCTSISNLIDISSSDFWQWNPGVQGLSCPVAEGLVYCLNGHTALCSNTTQVTKGMTCKDLQVKTLGAVDFLQLNPQIEYQLQHTVTECNDELQKYMGSLVCIG</sequence>
<dbReference type="AlphaFoldDB" id="A0A8H7DDX4"/>
<evidence type="ECO:0000313" key="4">
    <source>
        <dbReference type="Proteomes" id="UP000620124"/>
    </source>
</evidence>
<evidence type="ECO:0000256" key="1">
    <source>
        <dbReference type="SAM" id="SignalP"/>
    </source>
</evidence>
<dbReference type="OrthoDB" id="5985073at2759"/>
<name>A0A8H7DDX4_9AGAR</name>
<dbReference type="CDD" id="cd00118">
    <property type="entry name" value="LysM"/>
    <property type="match status" value="1"/>
</dbReference>
<dbReference type="Gene3D" id="3.10.350.10">
    <property type="entry name" value="LysM domain"/>
    <property type="match status" value="1"/>
</dbReference>
<feature type="chain" id="PRO_5034365460" description="LysM domain-containing protein" evidence="1">
    <location>
        <begin position="30"/>
        <end position="185"/>
    </location>
</feature>
<evidence type="ECO:0000259" key="2">
    <source>
        <dbReference type="PROSITE" id="PS51782"/>
    </source>
</evidence>
<comment type="caution">
    <text evidence="3">The sequence shown here is derived from an EMBL/GenBank/DDBJ whole genome shotgun (WGS) entry which is preliminary data.</text>
</comment>
<feature type="signal peptide" evidence="1">
    <location>
        <begin position="1"/>
        <end position="29"/>
    </location>
</feature>
<keyword evidence="1" id="KW-0732">Signal</keyword>